<protein>
    <submittedName>
        <fullName evidence="1">Uncharacterized protein</fullName>
    </submittedName>
</protein>
<gene>
    <name evidence="1" type="ORF">ILEXP_LOCUS34971</name>
</gene>
<accession>A0ABC8T8R4</accession>
<dbReference type="Proteomes" id="UP001642360">
    <property type="component" value="Unassembled WGS sequence"/>
</dbReference>
<name>A0ABC8T8R4_9AQUA</name>
<dbReference type="Gene3D" id="3.40.50.2000">
    <property type="entry name" value="Glycogen Phosphorylase B"/>
    <property type="match status" value="3"/>
</dbReference>
<comment type="caution">
    <text evidence="1">The sequence shown here is derived from an EMBL/GenBank/DDBJ whole genome shotgun (WGS) entry which is preliminary data.</text>
</comment>
<dbReference type="AlphaFoldDB" id="A0ABC8T8R4"/>
<sequence length="287" mass="31557">MILPPANFDDLTDDINVETKIFLTVNRSLPSVRNVLKQLTATIRLVALVADLFSTDAFDIAKEFKVSPFLFFPSTAMAKLLGFYLPKLGETVSCKYRDMPEPVQLPGCVPIHGRDLMDPVKNRKIDSYKWVLHHVKRNKLAEGIILNSFNGVEPGAIKALQEEEPGKPPVYPIGPLIQMGSSRESDGSGCLSWLDDQPSDSVLFISFGSGGTLSYDQLQELALGIEMMGRLEIAKVVKGLMEGEEGKGLRNRMRDLKDAAAKALSEEGSSTKALAELACKWKNKIST</sequence>
<reference evidence="1 2" key="1">
    <citation type="submission" date="2024-02" db="EMBL/GenBank/DDBJ databases">
        <authorList>
            <person name="Vignale AGUSTIN F."/>
            <person name="Sosa J E."/>
            <person name="Modenutti C."/>
        </authorList>
    </citation>
    <scope>NUCLEOTIDE SEQUENCE [LARGE SCALE GENOMIC DNA]</scope>
</reference>
<dbReference type="PANTHER" id="PTHR48045">
    <property type="entry name" value="UDP-GLYCOSYLTRANSFERASE 72B1"/>
    <property type="match status" value="1"/>
</dbReference>
<evidence type="ECO:0000313" key="1">
    <source>
        <dbReference type="EMBL" id="CAK9165801.1"/>
    </source>
</evidence>
<keyword evidence="2" id="KW-1185">Reference proteome</keyword>
<dbReference type="PANTHER" id="PTHR48045:SF11">
    <property type="entry name" value="UDP-GLYCOSYLTRANSFERASE 72B1"/>
    <property type="match status" value="1"/>
</dbReference>
<proteinExistence type="predicted"/>
<dbReference type="SUPFAM" id="SSF53756">
    <property type="entry name" value="UDP-Glycosyltransferase/glycogen phosphorylase"/>
    <property type="match status" value="1"/>
</dbReference>
<organism evidence="1 2">
    <name type="scientific">Ilex paraguariensis</name>
    <name type="common">yerba mate</name>
    <dbReference type="NCBI Taxonomy" id="185542"/>
    <lineage>
        <taxon>Eukaryota</taxon>
        <taxon>Viridiplantae</taxon>
        <taxon>Streptophyta</taxon>
        <taxon>Embryophyta</taxon>
        <taxon>Tracheophyta</taxon>
        <taxon>Spermatophyta</taxon>
        <taxon>Magnoliopsida</taxon>
        <taxon>eudicotyledons</taxon>
        <taxon>Gunneridae</taxon>
        <taxon>Pentapetalae</taxon>
        <taxon>asterids</taxon>
        <taxon>campanulids</taxon>
        <taxon>Aquifoliales</taxon>
        <taxon>Aquifoliaceae</taxon>
        <taxon>Ilex</taxon>
    </lineage>
</organism>
<evidence type="ECO:0000313" key="2">
    <source>
        <dbReference type="Proteomes" id="UP001642360"/>
    </source>
</evidence>
<dbReference type="EMBL" id="CAUOFW020004458">
    <property type="protein sequence ID" value="CAK9165801.1"/>
    <property type="molecule type" value="Genomic_DNA"/>
</dbReference>